<evidence type="ECO:0000313" key="3">
    <source>
        <dbReference type="Proteomes" id="UP000316125"/>
    </source>
</evidence>
<gene>
    <name evidence="2" type="ORF">FIV50_15230</name>
</gene>
<evidence type="ECO:0000313" key="2">
    <source>
        <dbReference type="EMBL" id="QDE36022.1"/>
    </source>
</evidence>
<name>A0A4Y5YT52_9MICO</name>
<dbReference type="EMBL" id="CP041040">
    <property type="protein sequence ID" value="QDE36022.1"/>
    <property type="molecule type" value="Genomic_DNA"/>
</dbReference>
<feature type="compositionally biased region" description="Basic and acidic residues" evidence="1">
    <location>
        <begin position="104"/>
        <end position="119"/>
    </location>
</feature>
<dbReference type="AlphaFoldDB" id="A0A4Y5YT52"/>
<accession>A0A4Y5YT52</accession>
<organism evidence="2 3">
    <name type="scientific">Microbacterium foliorum</name>
    <dbReference type="NCBI Taxonomy" id="104336"/>
    <lineage>
        <taxon>Bacteria</taxon>
        <taxon>Bacillati</taxon>
        <taxon>Actinomycetota</taxon>
        <taxon>Actinomycetes</taxon>
        <taxon>Micrococcales</taxon>
        <taxon>Microbacteriaceae</taxon>
        <taxon>Microbacterium</taxon>
    </lineage>
</organism>
<protein>
    <submittedName>
        <fullName evidence="2">Uncharacterized protein</fullName>
    </submittedName>
</protein>
<feature type="region of interest" description="Disordered" evidence="1">
    <location>
        <begin position="1"/>
        <end position="142"/>
    </location>
</feature>
<reference evidence="2 3" key="1">
    <citation type="submission" date="2019-06" db="EMBL/GenBank/DDBJ databases">
        <title>Complete genome of Microbacterium foliorum M2.</title>
        <authorList>
            <person name="Cao G."/>
        </authorList>
    </citation>
    <scope>NUCLEOTIDE SEQUENCE [LARGE SCALE GENOMIC DNA]</scope>
    <source>
        <strain evidence="2 3">M2</strain>
    </source>
</reference>
<dbReference type="Proteomes" id="UP000316125">
    <property type="component" value="Chromosome"/>
</dbReference>
<dbReference type="OrthoDB" id="5072594at2"/>
<sequence>MDQNTGRTPHAEEPAEGSPAQNPEHNTAPDGQASTERDELHGNAQGSAQGGAIQGDSSHGDAARGAIQGEAEDGNAQGAAQGGAIQGDSSHGESPRGAIQGDASPDRDAALGGDEHTEEQLTSDNEVEQDTLRSLDPNDTPA</sequence>
<evidence type="ECO:0000256" key="1">
    <source>
        <dbReference type="SAM" id="MobiDB-lite"/>
    </source>
</evidence>
<dbReference type="RefSeq" id="WP_140038159.1">
    <property type="nucleotide sequence ID" value="NZ_CP041040.1"/>
</dbReference>
<proteinExistence type="predicted"/>